<comment type="caution">
    <text evidence="2">The sequence shown here is derived from an EMBL/GenBank/DDBJ whole genome shotgun (WGS) entry which is preliminary data.</text>
</comment>
<evidence type="ECO:0000313" key="2">
    <source>
        <dbReference type="EMBL" id="EYF04393.1"/>
    </source>
</evidence>
<proteinExistence type="predicted"/>
<feature type="domain" description="Diol dehydratase reactivase ATPase-like" evidence="1">
    <location>
        <begin position="13"/>
        <end position="47"/>
    </location>
</feature>
<protein>
    <recommendedName>
        <fullName evidence="1">Diol dehydratase reactivase ATPase-like domain-containing protein</fullName>
    </recommendedName>
</protein>
<keyword evidence="3" id="KW-1185">Reference proteome</keyword>
<dbReference type="OrthoDB" id="4676896at2"/>
<dbReference type="STRING" id="1192034.CAP_4532"/>
<evidence type="ECO:0000259" key="1">
    <source>
        <dbReference type="Pfam" id="PF08841"/>
    </source>
</evidence>
<evidence type="ECO:0000313" key="3">
    <source>
        <dbReference type="Proteomes" id="UP000019678"/>
    </source>
</evidence>
<dbReference type="AlphaFoldDB" id="A0A017T542"/>
<sequence>MAPPSAPTAASFVAYSEADMALRGALTTPGTARPLAILDLGGGSVAAFHA</sequence>
<organism evidence="2 3">
    <name type="scientific">Chondromyces apiculatus DSM 436</name>
    <dbReference type="NCBI Taxonomy" id="1192034"/>
    <lineage>
        <taxon>Bacteria</taxon>
        <taxon>Pseudomonadati</taxon>
        <taxon>Myxococcota</taxon>
        <taxon>Polyangia</taxon>
        <taxon>Polyangiales</taxon>
        <taxon>Polyangiaceae</taxon>
        <taxon>Chondromyces</taxon>
    </lineage>
</organism>
<dbReference type="Pfam" id="PF08841">
    <property type="entry name" value="DDR"/>
    <property type="match status" value="1"/>
</dbReference>
<reference evidence="2 3" key="1">
    <citation type="submission" date="2013-05" db="EMBL/GenBank/DDBJ databases">
        <title>Genome assembly of Chondromyces apiculatus DSM 436.</title>
        <authorList>
            <person name="Sharma G."/>
            <person name="Khatri I."/>
            <person name="Kaur C."/>
            <person name="Mayilraj S."/>
            <person name="Subramanian S."/>
        </authorList>
    </citation>
    <scope>NUCLEOTIDE SEQUENCE [LARGE SCALE GENOMIC DNA]</scope>
    <source>
        <strain evidence="2 3">DSM 436</strain>
    </source>
</reference>
<accession>A0A017T542</accession>
<dbReference type="EMBL" id="ASRX01000034">
    <property type="protein sequence ID" value="EYF04393.1"/>
    <property type="molecule type" value="Genomic_DNA"/>
</dbReference>
<gene>
    <name evidence="2" type="ORF">CAP_4532</name>
</gene>
<dbReference type="InterPro" id="IPR030994">
    <property type="entry name" value="DDR_dom"/>
</dbReference>
<dbReference type="Proteomes" id="UP000019678">
    <property type="component" value="Unassembled WGS sequence"/>
</dbReference>
<name>A0A017T542_9BACT</name>